<gene>
    <name evidence="2" type="ORF">KXV57_003358</name>
</gene>
<proteinExistence type="predicted"/>
<dbReference type="SUPFAM" id="SSF54593">
    <property type="entry name" value="Glyoxalase/Bleomycin resistance protein/Dihydroxybiphenyl dioxygenase"/>
    <property type="match status" value="1"/>
</dbReference>
<evidence type="ECO:0000313" key="3">
    <source>
        <dbReference type="Proteomes" id="UP000813423"/>
    </source>
</evidence>
<dbReference type="Proteomes" id="UP000813423">
    <property type="component" value="Unassembled WGS sequence"/>
</dbReference>
<protein>
    <recommendedName>
        <fullName evidence="4">VOC domain-containing protein</fullName>
    </recommendedName>
</protein>
<dbReference type="AlphaFoldDB" id="A0A9P8SVQ1"/>
<dbReference type="Gene3D" id="3.10.180.10">
    <property type="entry name" value="2,3-Dihydroxybiphenyl 1,2-Dioxygenase, domain 1"/>
    <property type="match status" value="1"/>
</dbReference>
<dbReference type="InterPro" id="IPR029068">
    <property type="entry name" value="Glyas_Bleomycin-R_OHBP_Dase"/>
</dbReference>
<dbReference type="EMBL" id="JAIBSC010000020">
    <property type="protein sequence ID" value="KAH1908387.1"/>
    <property type="molecule type" value="Genomic_DNA"/>
</dbReference>
<name>A0A9P8SVQ1_ASPFM</name>
<sequence>MLRVRPVQNLQAYPIQVRNLRRAYMGDSKTPHSTEATMAAAPRRQPLFRRDTGSERGEAQTHGEATEDGTQMRQSEFAEPKGILLLCAAAEQPGPHGATVYYIVESLEMTEKRVNELGGSVIQAKTTESAYGSLMKFSDPEGNQFGCYEVVRR</sequence>
<feature type="compositionally biased region" description="Basic and acidic residues" evidence="1">
    <location>
        <begin position="48"/>
        <end position="65"/>
    </location>
</feature>
<evidence type="ECO:0000313" key="2">
    <source>
        <dbReference type="EMBL" id="KAH1908387.1"/>
    </source>
</evidence>
<evidence type="ECO:0000256" key="1">
    <source>
        <dbReference type="SAM" id="MobiDB-lite"/>
    </source>
</evidence>
<comment type="caution">
    <text evidence="2">The sequence shown here is derived from an EMBL/GenBank/DDBJ whole genome shotgun (WGS) entry which is preliminary data.</text>
</comment>
<reference evidence="2" key="1">
    <citation type="submission" date="2021-08" db="EMBL/GenBank/DDBJ databases">
        <title>Global Aspergillus fumigatus from environmental and clinical sources.</title>
        <authorList>
            <person name="Barber A."/>
            <person name="Sae-Ong T."/>
        </authorList>
    </citation>
    <scope>NUCLEOTIDE SEQUENCE</scope>
    <source>
        <strain evidence="2">NRZ-2016-071</strain>
    </source>
</reference>
<organism evidence="2 3">
    <name type="scientific">Aspergillus fumigatus</name>
    <name type="common">Neosartorya fumigata</name>
    <dbReference type="NCBI Taxonomy" id="746128"/>
    <lineage>
        <taxon>Eukaryota</taxon>
        <taxon>Fungi</taxon>
        <taxon>Dikarya</taxon>
        <taxon>Ascomycota</taxon>
        <taxon>Pezizomycotina</taxon>
        <taxon>Eurotiomycetes</taxon>
        <taxon>Eurotiomycetidae</taxon>
        <taxon>Eurotiales</taxon>
        <taxon>Aspergillaceae</taxon>
        <taxon>Aspergillus</taxon>
        <taxon>Aspergillus subgen. Fumigati</taxon>
    </lineage>
</organism>
<feature type="region of interest" description="Disordered" evidence="1">
    <location>
        <begin position="44"/>
        <end position="75"/>
    </location>
</feature>
<accession>A0A9P8SVQ1</accession>
<evidence type="ECO:0008006" key="4">
    <source>
        <dbReference type="Google" id="ProtNLM"/>
    </source>
</evidence>